<dbReference type="RefSeq" id="WP_011635970.1">
    <property type="nucleotide sequence ID" value="NZ_JBBMQR010000004.1"/>
</dbReference>
<reference evidence="4 5" key="1">
    <citation type="submission" date="2016-01" db="EMBL/GenBank/DDBJ databases">
        <title>Draft genome of the antarctic isolate Shewanella frigidimarina Ag06-30.</title>
        <authorList>
            <person name="Parmeciano Di Noto G."/>
            <person name="Vazquez S."/>
            <person name="Mac Cormack W."/>
            <person name="Iriarte A."/>
            <person name="Quiroga C."/>
        </authorList>
    </citation>
    <scope>NUCLEOTIDE SEQUENCE [LARGE SCALE GENOMIC DNA]</scope>
    <source>
        <strain evidence="4 5">Ag06-30</strain>
    </source>
</reference>
<dbReference type="InterPro" id="IPR038309">
    <property type="entry name" value="Rsd/AlgQ_sf"/>
</dbReference>
<dbReference type="PIRSF" id="PIRSF016548">
    <property type="entry name" value="Rsd_AlgQ"/>
    <property type="match status" value="1"/>
</dbReference>
<dbReference type="GeneID" id="41835848"/>
<evidence type="ECO:0000256" key="3">
    <source>
        <dbReference type="RuleBase" id="RU004409"/>
    </source>
</evidence>
<keyword evidence="2 3" id="KW-0804">Transcription</keyword>
<comment type="caution">
    <text evidence="4">The sequence shown here is derived from an EMBL/GenBank/DDBJ whole genome shotgun (WGS) entry which is preliminary data.</text>
</comment>
<evidence type="ECO:0000313" key="4">
    <source>
        <dbReference type="EMBL" id="KVX00186.1"/>
    </source>
</evidence>
<dbReference type="AlphaFoldDB" id="A0A106BX03"/>
<dbReference type="GO" id="GO:0006355">
    <property type="term" value="P:regulation of DNA-templated transcription"/>
    <property type="evidence" value="ECO:0007669"/>
    <property type="project" value="InterPro"/>
</dbReference>
<evidence type="ECO:0000313" key="5">
    <source>
        <dbReference type="Proteomes" id="UP000055702"/>
    </source>
</evidence>
<sequence>MLTKLEKAEKRWGGSHNLIDQWLNHRRKLLIQYFIVAGLAPYSRSEKSLPSMDQVKQFCAQLVDYVSEGHFEVYDNVVKACEKFGETSIETANALLPLISESTDAALDFNDKYTDASDEQVLYQLDNDLSHLAQAMESRFELEDQLLELLYQRLP</sequence>
<dbReference type="Pfam" id="PF04353">
    <property type="entry name" value="Rsd_AlgQ"/>
    <property type="match status" value="1"/>
</dbReference>
<dbReference type="OMA" id="DVIDHWL"/>
<accession>A0A106BX03</accession>
<comment type="similarity">
    <text evidence="3">Belongs to the Rsd/AlgQ family.</text>
</comment>
<gene>
    <name evidence="4" type="ORF">AWJ07_08835</name>
</gene>
<dbReference type="NCBIfam" id="NF008723">
    <property type="entry name" value="PRK11718.1"/>
    <property type="match status" value="1"/>
</dbReference>
<organism evidence="4">
    <name type="scientific">Shewanella frigidimarina</name>
    <dbReference type="NCBI Taxonomy" id="56812"/>
    <lineage>
        <taxon>Bacteria</taxon>
        <taxon>Pseudomonadati</taxon>
        <taxon>Pseudomonadota</taxon>
        <taxon>Gammaproteobacteria</taxon>
        <taxon>Alteromonadales</taxon>
        <taxon>Shewanellaceae</taxon>
        <taxon>Shewanella</taxon>
    </lineage>
</organism>
<name>A0A106BX03_SHEFR</name>
<protein>
    <submittedName>
        <fullName evidence="4">Anti-sigma factor</fullName>
    </submittedName>
</protein>
<evidence type="ECO:0000256" key="1">
    <source>
        <dbReference type="ARBA" id="ARBA00023015"/>
    </source>
</evidence>
<evidence type="ECO:0000256" key="2">
    <source>
        <dbReference type="ARBA" id="ARBA00023163"/>
    </source>
</evidence>
<dbReference type="Proteomes" id="UP000055702">
    <property type="component" value="Unassembled WGS sequence"/>
</dbReference>
<keyword evidence="1 3" id="KW-0805">Transcription regulation</keyword>
<dbReference type="Gene3D" id="1.20.120.1370">
    <property type="entry name" value="Regulator of RNA polymerase sigma(70) subunit, domain 4"/>
    <property type="match status" value="1"/>
</dbReference>
<proteinExistence type="inferred from homology"/>
<dbReference type="EMBL" id="LRDC01000062">
    <property type="protein sequence ID" value="KVX00186.1"/>
    <property type="molecule type" value="Genomic_DNA"/>
</dbReference>
<dbReference type="InterPro" id="IPR007448">
    <property type="entry name" value="Sigma70_reg_Rsd_AlgQ"/>
</dbReference>